<evidence type="ECO:0000259" key="8">
    <source>
        <dbReference type="Pfam" id="PF02932"/>
    </source>
</evidence>
<feature type="transmembrane region" description="Helical" evidence="7">
    <location>
        <begin position="189"/>
        <end position="212"/>
    </location>
</feature>
<dbReference type="PANTHER" id="PTHR18945">
    <property type="entry name" value="NEUROTRANSMITTER GATED ION CHANNEL"/>
    <property type="match status" value="1"/>
</dbReference>
<dbReference type="EMBL" id="CP111014">
    <property type="protein sequence ID" value="WAQ98220.1"/>
    <property type="molecule type" value="Genomic_DNA"/>
</dbReference>
<keyword evidence="7" id="KW-0472">Membrane</keyword>
<evidence type="ECO:0000313" key="10">
    <source>
        <dbReference type="Proteomes" id="UP001164746"/>
    </source>
</evidence>
<dbReference type="InterPro" id="IPR006201">
    <property type="entry name" value="Neur_channel"/>
</dbReference>
<keyword evidence="7" id="KW-0812">Transmembrane</keyword>
<evidence type="ECO:0000256" key="1">
    <source>
        <dbReference type="ARBA" id="ARBA00004141"/>
    </source>
</evidence>
<protein>
    <submittedName>
        <fullName evidence="9">GLRA1-like protein</fullName>
    </submittedName>
</protein>
<dbReference type="CDD" id="cd19049">
    <property type="entry name" value="LGIC_TM_anion"/>
    <property type="match status" value="1"/>
</dbReference>
<gene>
    <name evidence="9" type="ORF">MAR_022593</name>
</gene>
<dbReference type="Gene3D" id="2.70.170.10">
    <property type="entry name" value="Neurotransmitter-gated ion-channel ligand-binding domain"/>
    <property type="match status" value="1"/>
</dbReference>
<dbReference type="InterPro" id="IPR038050">
    <property type="entry name" value="Neuro_actylchol_rec"/>
</dbReference>
<keyword evidence="7" id="KW-1133">Transmembrane helix</keyword>
<name>A0ABY7DNF1_MYAAR</name>
<dbReference type="Proteomes" id="UP001164746">
    <property type="component" value="Chromosome 3"/>
</dbReference>
<evidence type="ECO:0000256" key="3">
    <source>
        <dbReference type="ARBA" id="ARBA00022448"/>
    </source>
</evidence>
<dbReference type="InterPro" id="IPR006028">
    <property type="entry name" value="GABAA/Glycine_rcpt"/>
</dbReference>
<evidence type="ECO:0000256" key="5">
    <source>
        <dbReference type="ARBA" id="ARBA00023065"/>
    </source>
</evidence>
<dbReference type="PRINTS" id="PR00253">
    <property type="entry name" value="GABAARECEPTR"/>
</dbReference>
<evidence type="ECO:0000256" key="6">
    <source>
        <dbReference type="ARBA" id="ARBA00023303"/>
    </source>
</evidence>
<dbReference type="Gene3D" id="1.20.58.390">
    <property type="entry name" value="Neurotransmitter-gated ion-channel transmembrane domain"/>
    <property type="match status" value="1"/>
</dbReference>
<feature type="transmembrane region" description="Helical" evidence="7">
    <location>
        <begin position="267"/>
        <end position="287"/>
    </location>
</feature>
<feature type="domain" description="Neurotransmitter-gated ion-channel transmembrane" evidence="8">
    <location>
        <begin position="131"/>
        <end position="216"/>
    </location>
</feature>
<feature type="transmembrane region" description="Helical" evidence="7">
    <location>
        <begin position="124"/>
        <end position="148"/>
    </location>
</feature>
<organism evidence="9 10">
    <name type="scientific">Mya arenaria</name>
    <name type="common">Soft-shell clam</name>
    <dbReference type="NCBI Taxonomy" id="6604"/>
    <lineage>
        <taxon>Eukaryota</taxon>
        <taxon>Metazoa</taxon>
        <taxon>Spiralia</taxon>
        <taxon>Lophotrochozoa</taxon>
        <taxon>Mollusca</taxon>
        <taxon>Bivalvia</taxon>
        <taxon>Autobranchia</taxon>
        <taxon>Heteroconchia</taxon>
        <taxon>Euheterodonta</taxon>
        <taxon>Imparidentia</taxon>
        <taxon>Neoheterodontei</taxon>
        <taxon>Myida</taxon>
        <taxon>Myoidea</taxon>
        <taxon>Myidae</taxon>
        <taxon>Mya</taxon>
    </lineage>
</organism>
<dbReference type="InterPro" id="IPR006029">
    <property type="entry name" value="Neurotrans-gated_channel_TM"/>
</dbReference>
<evidence type="ECO:0000256" key="2">
    <source>
        <dbReference type="ARBA" id="ARBA00004236"/>
    </source>
</evidence>
<sequence>MDFTVDLKLHLTWKNPHIINNFKSIKVDFDYLDFDAQNMQKGRRDVELPNELTEVSVRQAVGYTVDKLVLHWGEGEEKAVVTDNVKEMRQFRMVHTHWSNFTRTHNITGNHSCLQADFHLVRNIGYYVIQMYVPSLLIVMLSWLSFWLNVNSIPGRVTLGVLSVLTISTQSTSVNASLPRVSYTKAIDVWMITCLVFVFAALIEFAVVNVLAQKVPGRRFSLATLFLAQKEGGEEKETAVDQDGRVTVEARQSPHSRILLCSRYLDIASRVLFPVAFAIFNMIYWIYFLNVTEY</sequence>
<evidence type="ECO:0000256" key="7">
    <source>
        <dbReference type="SAM" id="Phobius"/>
    </source>
</evidence>
<proteinExistence type="predicted"/>
<evidence type="ECO:0000256" key="4">
    <source>
        <dbReference type="ARBA" id="ARBA00022475"/>
    </source>
</evidence>
<reference evidence="9" key="1">
    <citation type="submission" date="2022-11" db="EMBL/GenBank/DDBJ databases">
        <title>Centuries of genome instability and evolution in soft-shell clam transmissible cancer (bioRxiv).</title>
        <authorList>
            <person name="Hart S.F.M."/>
            <person name="Yonemitsu M.A."/>
            <person name="Giersch R.M."/>
            <person name="Beal B.F."/>
            <person name="Arriagada G."/>
            <person name="Davis B.W."/>
            <person name="Ostrander E.A."/>
            <person name="Goff S.P."/>
            <person name="Metzger M.J."/>
        </authorList>
    </citation>
    <scope>NUCLEOTIDE SEQUENCE</scope>
    <source>
        <strain evidence="9">MELC-2E11</strain>
        <tissue evidence="9">Siphon/mantle</tissue>
    </source>
</reference>
<accession>A0ABY7DNF1</accession>
<keyword evidence="4" id="KW-1003">Cell membrane</keyword>
<keyword evidence="3" id="KW-0813">Transport</keyword>
<dbReference type="SUPFAM" id="SSF90112">
    <property type="entry name" value="Neurotransmitter-gated ion-channel transmembrane pore"/>
    <property type="match status" value="1"/>
</dbReference>
<comment type="subcellular location">
    <subcellularLocation>
        <location evidence="2">Cell membrane</location>
    </subcellularLocation>
    <subcellularLocation>
        <location evidence="1">Membrane</location>
        <topology evidence="1">Multi-pass membrane protein</topology>
    </subcellularLocation>
</comment>
<evidence type="ECO:0000313" key="9">
    <source>
        <dbReference type="EMBL" id="WAQ98220.1"/>
    </source>
</evidence>
<keyword evidence="10" id="KW-1185">Reference proteome</keyword>
<dbReference type="InterPro" id="IPR036734">
    <property type="entry name" value="Neur_chan_lig-bd_sf"/>
</dbReference>
<dbReference type="Pfam" id="PF02932">
    <property type="entry name" value="Neur_chan_memb"/>
    <property type="match status" value="1"/>
</dbReference>
<keyword evidence="5" id="KW-0406">Ion transport</keyword>
<dbReference type="InterPro" id="IPR036719">
    <property type="entry name" value="Neuro-gated_channel_TM_sf"/>
</dbReference>
<keyword evidence="6" id="KW-0407">Ion channel</keyword>